<dbReference type="EMBL" id="CAJNOG010001043">
    <property type="protein sequence ID" value="CAF1401470.1"/>
    <property type="molecule type" value="Genomic_DNA"/>
</dbReference>
<evidence type="ECO:0000313" key="2">
    <source>
        <dbReference type="Proteomes" id="UP000663845"/>
    </source>
</evidence>
<protein>
    <submittedName>
        <fullName evidence="1">Uncharacterized protein</fullName>
    </submittedName>
</protein>
<accession>A0A815LA00</accession>
<reference evidence="1" key="1">
    <citation type="submission" date="2021-02" db="EMBL/GenBank/DDBJ databases">
        <authorList>
            <person name="Nowell W R."/>
        </authorList>
    </citation>
    <scope>NUCLEOTIDE SEQUENCE</scope>
</reference>
<name>A0A815LA00_9BILA</name>
<sequence length="75" mass="9061">MNSDRRKETHVYRLRLSDFSIDRIKTTGNEPIGCTYSYHAKLETIKDRKMIKITLKDHQSYRLDIETAQWTRMKK</sequence>
<proteinExistence type="predicted"/>
<organism evidence="1 2">
    <name type="scientific">Adineta steineri</name>
    <dbReference type="NCBI Taxonomy" id="433720"/>
    <lineage>
        <taxon>Eukaryota</taxon>
        <taxon>Metazoa</taxon>
        <taxon>Spiralia</taxon>
        <taxon>Gnathifera</taxon>
        <taxon>Rotifera</taxon>
        <taxon>Eurotatoria</taxon>
        <taxon>Bdelloidea</taxon>
        <taxon>Adinetida</taxon>
        <taxon>Adinetidae</taxon>
        <taxon>Adineta</taxon>
    </lineage>
</organism>
<dbReference type="Proteomes" id="UP000663845">
    <property type="component" value="Unassembled WGS sequence"/>
</dbReference>
<comment type="caution">
    <text evidence="1">The sequence shown here is derived from an EMBL/GenBank/DDBJ whole genome shotgun (WGS) entry which is preliminary data.</text>
</comment>
<evidence type="ECO:0000313" key="1">
    <source>
        <dbReference type="EMBL" id="CAF1401470.1"/>
    </source>
</evidence>
<gene>
    <name evidence="1" type="ORF">JYZ213_LOCUS37780</name>
</gene>
<dbReference type="AlphaFoldDB" id="A0A815LA00"/>